<dbReference type="RefSeq" id="WP_022936770.1">
    <property type="nucleotide sequence ID" value="NZ_BAABZA010000001.1"/>
</dbReference>
<dbReference type="Proteomes" id="UP001276902">
    <property type="component" value="Unassembled WGS sequence"/>
</dbReference>
<keyword evidence="4" id="KW-1185">Reference proteome</keyword>
<feature type="transmembrane region" description="Helical" evidence="1">
    <location>
        <begin position="7"/>
        <end position="24"/>
    </location>
</feature>
<organism evidence="3 4">
    <name type="scientific">Dielma fastidiosa</name>
    <dbReference type="NCBI Taxonomy" id="1034346"/>
    <lineage>
        <taxon>Bacteria</taxon>
        <taxon>Bacillati</taxon>
        <taxon>Bacillota</taxon>
        <taxon>Erysipelotrichia</taxon>
        <taxon>Erysipelotrichales</taxon>
        <taxon>Erysipelotrichaceae</taxon>
        <taxon>Dielma</taxon>
    </lineage>
</organism>
<dbReference type="Proteomes" id="UP000247612">
    <property type="component" value="Unassembled WGS sequence"/>
</dbReference>
<evidence type="ECO:0000313" key="2">
    <source>
        <dbReference type="EMBL" id="MDY5167355.1"/>
    </source>
</evidence>
<protein>
    <submittedName>
        <fullName evidence="3">Uncharacterized protein</fullName>
    </submittedName>
</protein>
<name>A0A2V2FJ40_9FIRM</name>
<reference evidence="2" key="2">
    <citation type="submission" date="2022-03" db="EMBL/GenBank/DDBJ databases">
        <title>First case of bacteraemia caused by Dielma fastidiosa in a patient hospitalised with diverticulitis.</title>
        <authorList>
            <person name="Forman-Ankjaer B."/>
            <person name="Hvid-Jensen F."/>
            <person name="Kobel C.M."/>
            <person name="Greve T."/>
        </authorList>
    </citation>
    <scope>NUCLEOTIDE SEQUENCE</scope>
    <source>
        <strain evidence="2">AUH_DF_2021</strain>
    </source>
</reference>
<keyword evidence="1" id="KW-0812">Transmembrane</keyword>
<gene>
    <name evidence="3" type="ORF">DES51_108131</name>
    <name evidence="2" type="ORF">MQE39_04380</name>
</gene>
<reference evidence="3 4" key="1">
    <citation type="submission" date="2018-05" db="EMBL/GenBank/DDBJ databases">
        <title>Genomic Encyclopedia of Type Strains, Phase IV (KMG-IV): sequencing the most valuable type-strain genomes for metagenomic binning, comparative biology and taxonomic classification.</title>
        <authorList>
            <person name="Goeker M."/>
        </authorList>
    </citation>
    <scope>NUCLEOTIDE SEQUENCE [LARGE SCALE GENOMIC DNA]</scope>
    <source>
        <strain evidence="3 4">JC118</strain>
    </source>
</reference>
<keyword evidence="1" id="KW-0472">Membrane</keyword>
<evidence type="ECO:0000313" key="3">
    <source>
        <dbReference type="EMBL" id="PXX78204.1"/>
    </source>
</evidence>
<feature type="transmembrane region" description="Helical" evidence="1">
    <location>
        <begin position="36"/>
        <end position="58"/>
    </location>
</feature>
<dbReference type="STRING" id="1034346.GCA_000313565_00466"/>
<sequence length="63" mass="7488">MFSKDNIKFNIFFYMLIFLGWAFISDGELPSFAAYFFHPVIFVTILINSLWILANVMYDKHDN</sequence>
<dbReference type="EMBL" id="JALDAW010000011">
    <property type="protein sequence ID" value="MDY5167355.1"/>
    <property type="molecule type" value="Genomic_DNA"/>
</dbReference>
<dbReference type="AlphaFoldDB" id="A0A2V2FJ40"/>
<comment type="caution">
    <text evidence="3">The sequence shown here is derived from an EMBL/GenBank/DDBJ whole genome shotgun (WGS) entry which is preliminary data.</text>
</comment>
<dbReference type="EMBL" id="QJKH01000008">
    <property type="protein sequence ID" value="PXX78204.1"/>
    <property type="molecule type" value="Genomic_DNA"/>
</dbReference>
<proteinExistence type="predicted"/>
<evidence type="ECO:0000256" key="1">
    <source>
        <dbReference type="SAM" id="Phobius"/>
    </source>
</evidence>
<accession>A0A2V2FJ40</accession>
<keyword evidence="1" id="KW-1133">Transmembrane helix</keyword>
<evidence type="ECO:0000313" key="4">
    <source>
        <dbReference type="Proteomes" id="UP000247612"/>
    </source>
</evidence>